<dbReference type="PANTHER" id="PTHR30329">
    <property type="entry name" value="STATOR ELEMENT OF FLAGELLAR MOTOR COMPLEX"/>
    <property type="match status" value="1"/>
</dbReference>
<name>A0A0B6WXD9_9BACT</name>
<dbReference type="InterPro" id="IPR006665">
    <property type="entry name" value="OmpA-like"/>
</dbReference>
<dbReference type="OrthoDB" id="9782229at2"/>
<dbReference type="PROSITE" id="PS51123">
    <property type="entry name" value="OMPA_2"/>
    <property type="match status" value="1"/>
</dbReference>
<dbReference type="PRINTS" id="PR01021">
    <property type="entry name" value="OMPADOMAIN"/>
</dbReference>
<evidence type="ECO:0000256" key="4">
    <source>
        <dbReference type="PROSITE-ProRule" id="PRU00473"/>
    </source>
</evidence>
<feature type="region of interest" description="Disordered" evidence="5">
    <location>
        <begin position="91"/>
        <end position="139"/>
    </location>
</feature>
<proteinExistence type="predicted"/>
<evidence type="ECO:0000259" key="6">
    <source>
        <dbReference type="PROSITE" id="PS51123"/>
    </source>
</evidence>
<accession>A0A0B6WXD9</accession>
<feature type="compositionally biased region" description="Basic and acidic residues" evidence="5">
    <location>
        <begin position="117"/>
        <end position="128"/>
    </location>
</feature>
<evidence type="ECO:0000256" key="3">
    <source>
        <dbReference type="ARBA" id="ARBA00023237"/>
    </source>
</evidence>
<dbReference type="STRING" id="454194.PYK22_01401"/>
<dbReference type="InterPro" id="IPR006664">
    <property type="entry name" value="OMP_bac"/>
</dbReference>
<sequence>MTDLNAQRTSQGILINLPENILFDFDKYDIRADARPTLQKLYELISYYKEAPVEINGHTDSKGSDQYNQTLSERRAASVKKYLVDNFGLSPDRLQTRGFGETKPIAPNTNPDGSDNPEGRQKNRRVEVIIKPTGAEATK</sequence>
<dbReference type="PANTHER" id="PTHR30329:SF21">
    <property type="entry name" value="LIPOPROTEIN YIAD-RELATED"/>
    <property type="match status" value="1"/>
</dbReference>
<evidence type="ECO:0000256" key="1">
    <source>
        <dbReference type="ARBA" id="ARBA00004442"/>
    </source>
</evidence>
<dbReference type="EMBL" id="CBXV010000004">
    <property type="protein sequence ID" value="CDM65402.1"/>
    <property type="molecule type" value="Genomic_DNA"/>
</dbReference>
<reference evidence="7 8" key="1">
    <citation type="submission" date="2013-12" db="EMBL/GenBank/DDBJ databases">
        <authorList>
            <person name="Stott M."/>
        </authorList>
    </citation>
    <scope>NUCLEOTIDE SEQUENCE [LARGE SCALE GENOMIC DNA]</scope>
    <source>
        <strain evidence="7 8">K22</strain>
    </source>
</reference>
<organism evidence="7 8">
    <name type="scientific">Pyrinomonas methylaliphatogenes</name>
    <dbReference type="NCBI Taxonomy" id="454194"/>
    <lineage>
        <taxon>Bacteria</taxon>
        <taxon>Pseudomonadati</taxon>
        <taxon>Acidobacteriota</taxon>
        <taxon>Blastocatellia</taxon>
        <taxon>Blastocatellales</taxon>
        <taxon>Pyrinomonadaceae</taxon>
        <taxon>Pyrinomonas</taxon>
    </lineage>
</organism>
<keyword evidence="3" id="KW-0998">Cell outer membrane</keyword>
<dbReference type="Proteomes" id="UP000031518">
    <property type="component" value="Unassembled WGS sequence"/>
</dbReference>
<dbReference type="SUPFAM" id="SSF103088">
    <property type="entry name" value="OmpA-like"/>
    <property type="match status" value="1"/>
</dbReference>
<protein>
    <submittedName>
        <fullName evidence="7">Outer membrane protein/peptidoglycan-associated (Lipo)protein</fullName>
    </submittedName>
</protein>
<dbReference type="GO" id="GO:0009279">
    <property type="term" value="C:cell outer membrane"/>
    <property type="evidence" value="ECO:0007669"/>
    <property type="project" value="UniProtKB-SubCell"/>
</dbReference>
<keyword evidence="8" id="KW-1185">Reference proteome</keyword>
<evidence type="ECO:0000313" key="7">
    <source>
        <dbReference type="EMBL" id="CDM65402.1"/>
    </source>
</evidence>
<feature type="domain" description="OmpA-like" evidence="6">
    <location>
        <begin position="1"/>
        <end position="134"/>
    </location>
</feature>
<reference evidence="7 8" key="2">
    <citation type="submission" date="2015-01" db="EMBL/GenBank/DDBJ databases">
        <title>Complete genome sequence of Pyrinomonas methylaliphatogenes type strain K22T.</title>
        <authorList>
            <person name="Lee K.C.Y."/>
            <person name="Power J.F."/>
            <person name="Dunfield P.F."/>
            <person name="Morgan X.C."/>
            <person name="Huttenhower C."/>
            <person name="Stott M.B."/>
        </authorList>
    </citation>
    <scope>NUCLEOTIDE SEQUENCE [LARGE SCALE GENOMIC DNA]</scope>
    <source>
        <strain evidence="7 8">K22</strain>
    </source>
</reference>
<evidence type="ECO:0000313" key="8">
    <source>
        <dbReference type="Proteomes" id="UP000031518"/>
    </source>
</evidence>
<dbReference type="InterPro" id="IPR050330">
    <property type="entry name" value="Bact_OuterMem_StrucFunc"/>
</dbReference>
<dbReference type="CDD" id="cd07185">
    <property type="entry name" value="OmpA_C-like"/>
    <property type="match status" value="1"/>
</dbReference>
<gene>
    <name evidence="7" type="ORF">PYK22_01401</name>
</gene>
<dbReference type="RefSeq" id="WP_099606178.1">
    <property type="nucleotide sequence ID" value="NZ_CBXV010000004.1"/>
</dbReference>
<evidence type="ECO:0000256" key="5">
    <source>
        <dbReference type="SAM" id="MobiDB-lite"/>
    </source>
</evidence>
<dbReference type="Gene3D" id="3.30.1330.60">
    <property type="entry name" value="OmpA-like domain"/>
    <property type="match status" value="1"/>
</dbReference>
<dbReference type="InterPro" id="IPR006690">
    <property type="entry name" value="OMPA-like_CS"/>
</dbReference>
<dbReference type="AlphaFoldDB" id="A0A0B6WXD9"/>
<dbReference type="PROSITE" id="PS01068">
    <property type="entry name" value="OMPA_1"/>
    <property type="match status" value="1"/>
</dbReference>
<comment type="subcellular location">
    <subcellularLocation>
        <location evidence="1">Cell outer membrane</location>
    </subcellularLocation>
</comment>
<evidence type="ECO:0000256" key="2">
    <source>
        <dbReference type="ARBA" id="ARBA00023136"/>
    </source>
</evidence>
<keyword evidence="2 4" id="KW-0472">Membrane</keyword>
<dbReference type="Pfam" id="PF00691">
    <property type="entry name" value="OmpA"/>
    <property type="match status" value="1"/>
</dbReference>
<dbReference type="InterPro" id="IPR036737">
    <property type="entry name" value="OmpA-like_sf"/>
</dbReference>